<keyword evidence="2" id="KW-1133">Transmembrane helix</keyword>
<keyword evidence="2" id="KW-0812">Transmembrane</keyword>
<reference evidence="3" key="1">
    <citation type="submission" date="2020-11" db="EMBL/GenBank/DDBJ databases">
        <authorList>
            <person name="Tran Van P."/>
        </authorList>
    </citation>
    <scope>NUCLEOTIDE SEQUENCE</scope>
</reference>
<feature type="transmembrane region" description="Helical" evidence="2">
    <location>
        <begin position="25"/>
        <end position="47"/>
    </location>
</feature>
<dbReference type="AlphaFoldDB" id="A0A7R9KTS7"/>
<accession>A0A7R9KTS7</accession>
<gene>
    <name evidence="3" type="ORF">OSB1V03_LOCUS9577</name>
</gene>
<feature type="compositionally biased region" description="Low complexity" evidence="1">
    <location>
        <begin position="94"/>
        <end position="112"/>
    </location>
</feature>
<evidence type="ECO:0000313" key="4">
    <source>
        <dbReference type="Proteomes" id="UP000759131"/>
    </source>
</evidence>
<evidence type="ECO:0000313" key="3">
    <source>
        <dbReference type="EMBL" id="CAD7629160.1"/>
    </source>
</evidence>
<name>A0A7R9KTS7_9ACAR</name>
<evidence type="ECO:0000256" key="1">
    <source>
        <dbReference type="SAM" id="MobiDB-lite"/>
    </source>
</evidence>
<dbReference type="EMBL" id="CAJPIZ010006521">
    <property type="protein sequence ID" value="CAG2109590.1"/>
    <property type="molecule type" value="Genomic_DNA"/>
</dbReference>
<feature type="transmembrane region" description="Helical" evidence="2">
    <location>
        <begin position="59"/>
        <end position="81"/>
    </location>
</feature>
<organism evidence="3">
    <name type="scientific">Medioppia subpectinata</name>
    <dbReference type="NCBI Taxonomy" id="1979941"/>
    <lineage>
        <taxon>Eukaryota</taxon>
        <taxon>Metazoa</taxon>
        <taxon>Ecdysozoa</taxon>
        <taxon>Arthropoda</taxon>
        <taxon>Chelicerata</taxon>
        <taxon>Arachnida</taxon>
        <taxon>Acari</taxon>
        <taxon>Acariformes</taxon>
        <taxon>Sarcoptiformes</taxon>
        <taxon>Oribatida</taxon>
        <taxon>Brachypylina</taxon>
        <taxon>Oppioidea</taxon>
        <taxon>Oppiidae</taxon>
        <taxon>Medioppia</taxon>
    </lineage>
</organism>
<feature type="compositionally biased region" description="Polar residues" evidence="1">
    <location>
        <begin position="138"/>
        <end position="148"/>
    </location>
</feature>
<proteinExistence type="predicted"/>
<protein>
    <submittedName>
        <fullName evidence="3">Uncharacterized protein</fullName>
    </submittedName>
</protein>
<feature type="region of interest" description="Disordered" evidence="1">
    <location>
        <begin position="87"/>
        <end position="157"/>
    </location>
</feature>
<dbReference type="Proteomes" id="UP000759131">
    <property type="component" value="Unassembled WGS sequence"/>
</dbReference>
<keyword evidence="4" id="KW-1185">Reference proteome</keyword>
<dbReference type="EMBL" id="OC861096">
    <property type="protein sequence ID" value="CAD7629160.1"/>
    <property type="molecule type" value="Genomic_DNA"/>
</dbReference>
<sequence>MTAQHRFECIHVDRACLKSLIKHNCWTAIVLGALMLSLGIVLKSSVIDTTSATVQSSGMLFILIGIFVILMGPFAALYDLISKRNRRREREANGQSPSGSGPSGQSDSADPPTYSQAMTSAVKGPSATYTMRYGPQVLSPQNLTQNADSRPPPPTYEEVVLELGNRPVPGRPVPIP</sequence>
<keyword evidence="2" id="KW-0472">Membrane</keyword>
<dbReference type="OrthoDB" id="10451622at2759"/>
<evidence type="ECO:0000256" key="2">
    <source>
        <dbReference type="SAM" id="Phobius"/>
    </source>
</evidence>